<dbReference type="Proteomes" id="UP000241394">
    <property type="component" value="Chromosome LG21"/>
</dbReference>
<dbReference type="STRING" id="1590841.A0A2R6Q1B9"/>
<keyword evidence="3" id="KW-1185">Reference proteome</keyword>
<dbReference type="FunCoup" id="A0A2R6Q1B9">
    <property type="interactions" value="75"/>
</dbReference>
<reference evidence="3" key="2">
    <citation type="journal article" date="2018" name="BMC Genomics">
        <title>A manually annotated Actinidia chinensis var. chinensis (kiwifruit) genome highlights the challenges associated with draft genomes and gene prediction in plants.</title>
        <authorList>
            <person name="Pilkington S.M."/>
            <person name="Crowhurst R."/>
            <person name="Hilario E."/>
            <person name="Nardozza S."/>
            <person name="Fraser L."/>
            <person name="Peng Y."/>
            <person name="Gunaseelan K."/>
            <person name="Simpson R."/>
            <person name="Tahir J."/>
            <person name="Deroles S.C."/>
            <person name="Templeton K."/>
            <person name="Luo Z."/>
            <person name="Davy M."/>
            <person name="Cheng C."/>
            <person name="McNeilage M."/>
            <person name="Scaglione D."/>
            <person name="Liu Y."/>
            <person name="Zhang Q."/>
            <person name="Datson P."/>
            <person name="De Silva N."/>
            <person name="Gardiner S.E."/>
            <person name="Bassett H."/>
            <person name="Chagne D."/>
            <person name="McCallum J."/>
            <person name="Dzierzon H."/>
            <person name="Deng C."/>
            <person name="Wang Y.Y."/>
            <person name="Barron L."/>
            <person name="Manako K."/>
            <person name="Bowen J."/>
            <person name="Foster T.M."/>
            <person name="Erridge Z.A."/>
            <person name="Tiffin H."/>
            <person name="Waite C.N."/>
            <person name="Davies K.M."/>
            <person name="Grierson E.P."/>
            <person name="Laing W.A."/>
            <person name="Kirk R."/>
            <person name="Chen X."/>
            <person name="Wood M."/>
            <person name="Montefiori M."/>
            <person name="Brummell D.A."/>
            <person name="Schwinn K.E."/>
            <person name="Catanach A."/>
            <person name="Fullerton C."/>
            <person name="Li D."/>
            <person name="Meiyalaghan S."/>
            <person name="Nieuwenhuizen N."/>
            <person name="Read N."/>
            <person name="Prakash R."/>
            <person name="Hunter D."/>
            <person name="Zhang H."/>
            <person name="McKenzie M."/>
            <person name="Knabel M."/>
            <person name="Harris A."/>
            <person name="Allan A.C."/>
            <person name="Gleave A."/>
            <person name="Chen A."/>
            <person name="Janssen B.J."/>
            <person name="Plunkett B."/>
            <person name="Ampomah-Dwamena C."/>
            <person name="Voogd C."/>
            <person name="Leif D."/>
            <person name="Lafferty D."/>
            <person name="Souleyre E.J.F."/>
            <person name="Varkonyi-Gasic E."/>
            <person name="Gambi F."/>
            <person name="Hanley J."/>
            <person name="Yao J.L."/>
            <person name="Cheung J."/>
            <person name="David K.M."/>
            <person name="Warren B."/>
            <person name="Marsh K."/>
            <person name="Snowden K.C."/>
            <person name="Lin-Wang K."/>
            <person name="Brian L."/>
            <person name="Martinez-Sanchez M."/>
            <person name="Wang M."/>
            <person name="Ileperuma N."/>
            <person name="Macnee N."/>
            <person name="Campin R."/>
            <person name="McAtee P."/>
            <person name="Drummond R.S.M."/>
            <person name="Espley R.V."/>
            <person name="Ireland H.S."/>
            <person name="Wu R."/>
            <person name="Atkinson R.G."/>
            <person name="Karunairetnam S."/>
            <person name="Bulley S."/>
            <person name="Chunkath S."/>
            <person name="Hanley Z."/>
            <person name="Storey R."/>
            <person name="Thrimawithana A.H."/>
            <person name="Thomson S."/>
            <person name="David C."/>
            <person name="Testolin R."/>
            <person name="Huang H."/>
            <person name="Hellens R.P."/>
            <person name="Schaffer R.J."/>
        </authorList>
    </citation>
    <scope>NUCLEOTIDE SEQUENCE [LARGE SCALE GENOMIC DNA]</scope>
    <source>
        <strain evidence="3">cv. Red5</strain>
    </source>
</reference>
<proteinExistence type="predicted"/>
<comment type="caution">
    <text evidence="2">The sequence shown here is derived from an EMBL/GenBank/DDBJ whole genome shotgun (WGS) entry which is preliminary data.</text>
</comment>
<dbReference type="GO" id="GO:0007095">
    <property type="term" value="P:mitotic G2 DNA damage checkpoint signaling"/>
    <property type="evidence" value="ECO:0007669"/>
    <property type="project" value="TreeGrafter"/>
</dbReference>
<protein>
    <submittedName>
        <fullName evidence="2">Uncharacterized protein</fullName>
    </submittedName>
</protein>
<gene>
    <name evidence="2" type="ORF">CEY00_Acc23998</name>
</gene>
<feature type="compositionally biased region" description="Basic and acidic residues" evidence="1">
    <location>
        <begin position="174"/>
        <end position="183"/>
    </location>
</feature>
<feature type="region of interest" description="Disordered" evidence="1">
    <location>
        <begin position="14"/>
        <end position="47"/>
    </location>
</feature>
<evidence type="ECO:0000256" key="1">
    <source>
        <dbReference type="SAM" id="MobiDB-lite"/>
    </source>
</evidence>
<dbReference type="PANTHER" id="PTHR15863:SF2">
    <property type="entry name" value="MRN COMPLEX-INTERACTING PROTEIN"/>
    <property type="match status" value="1"/>
</dbReference>
<dbReference type="Gramene" id="PSS00031">
    <property type="protein sequence ID" value="PSS00031"/>
    <property type="gene ID" value="CEY00_Acc23998"/>
</dbReference>
<sequence length="253" mass="29326">MARDVRKFVQSFNMSRQFADQQPMDETLAPLPEDANNQSLNNQRNKRTDWSEYIDLEDNHQSQIKNEQDDEFEPRIVTELPKAVFKRPKLDAYSSDLGGEGGGKGFRPVFSKRNLNKDKESRKSQSITVNNAFKLSEENISANKEPQKWLSSMNRGDPKLRRSISTTAEGSSKWSDDTIQDKKIHPWRCQPTTMKGASKWDSYITEEDDDLDDDFQPKIRREFADHTNQWEDGVFGATLYGEIVEEDIHPDFR</sequence>
<dbReference type="PANTHER" id="PTHR15863">
    <property type="entry name" value="MRN COMPLEX-INTERACTING PROTEIN"/>
    <property type="match status" value="1"/>
</dbReference>
<organism evidence="2 3">
    <name type="scientific">Actinidia chinensis var. chinensis</name>
    <name type="common">Chinese soft-hair kiwi</name>
    <dbReference type="NCBI Taxonomy" id="1590841"/>
    <lineage>
        <taxon>Eukaryota</taxon>
        <taxon>Viridiplantae</taxon>
        <taxon>Streptophyta</taxon>
        <taxon>Embryophyta</taxon>
        <taxon>Tracheophyta</taxon>
        <taxon>Spermatophyta</taxon>
        <taxon>Magnoliopsida</taxon>
        <taxon>eudicotyledons</taxon>
        <taxon>Gunneridae</taxon>
        <taxon>Pentapetalae</taxon>
        <taxon>asterids</taxon>
        <taxon>Ericales</taxon>
        <taxon>Actinidiaceae</taxon>
        <taxon>Actinidia</taxon>
    </lineage>
</organism>
<dbReference type="AlphaFoldDB" id="A0A2R6Q1B9"/>
<accession>A0A2R6Q1B9</accession>
<dbReference type="InterPro" id="IPR032739">
    <property type="entry name" value="MRNIP"/>
</dbReference>
<feature type="region of interest" description="Disordered" evidence="1">
    <location>
        <begin position="149"/>
        <end position="183"/>
    </location>
</feature>
<dbReference type="EMBL" id="NKQK01000021">
    <property type="protein sequence ID" value="PSS00031.1"/>
    <property type="molecule type" value="Genomic_DNA"/>
</dbReference>
<evidence type="ECO:0000313" key="2">
    <source>
        <dbReference type="EMBL" id="PSS00031.1"/>
    </source>
</evidence>
<feature type="region of interest" description="Disordered" evidence="1">
    <location>
        <begin position="92"/>
        <end position="125"/>
    </location>
</feature>
<feature type="compositionally biased region" description="Polar residues" evidence="1">
    <location>
        <begin position="163"/>
        <end position="173"/>
    </location>
</feature>
<evidence type="ECO:0000313" key="3">
    <source>
        <dbReference type="Proteomes" id="UP000241394"/>
    </source>
</evidence>
<dbReference type="OrthoDB" id="5960226at2759"/>
<reference evidence="2 3" key="1">
    <citation type="submission" date="2017-07" db="EMBL/GenBank/DDBJ databases">
        <title>An improved, manually edited Actinidia chinensis var. chinensis (kiwifruit) genome highlights the challenges associated with draft genomes and gene prediction in plants.</title>
        <authorList>
            <person name="Pilkington S."/>
            <person name="Crowhurst R."/>
            <person name="Hilario E."/>
            <person name="Nardozza S."/>
            <person name="Fraser L."/>
            <person name="Peng Y."/>
            <person name="Gunaseelan K."/>
            <person name="Simpson R."/>
            <person name="Tahir J."/>
            <person name="Deroles S."/>
            <person name="Templeton K."/>
            <person name="Luo Z."/>
            <person name="Davy M."/>
            <person name="Cheng C."/>
            <person name="Mcneilage M."/>
            <person name="Scaglione D."/>
            <person name="Liu Y."/>
            <person name="Zhang Q."/>
            <person name="Datson P."/>
            <person name="De Silva N."/>
            <person name="Gardiner S."/>
            <person name="Bassett H."/>
            <person name="Chagne D."/>
            <person name="Mccallum J."/>
            <person name="Dzierzon H."/>
            <person name="Deng C."/>
            <person name="Wang Y.-Y."/>
            <person name="Barron N."/>
            <person name="Manako K."/>
            <person name="Bowen J."/>
            <person name="Foster T."/>
            <person name="Erridge Z."/>
            <person name="Tiffin H."/>
            <person name="Waite C."/>
            <person name="Davies K."/>
            <person name="Grierson E."/>
            <person name="Laing W."/>
            <person name="Kirk R."/>
            <person name="Chen X."/>
            <person name="Wood M."/>
            <person name="Montefiori M."/>
            <person name="Brummell D."/>
            <person name="Schwinn K."/>
            <person name="Catanach A."/>
            <person name="Fullerton C."/>
            <person name="Li D."/>
            <person name="Meiyalaghan S."/>
            <person name="Nieuwenhuizen N."/>
            <person name="Read N."/>
            <person name="Prakash R."/>
            <person name="Hunter D."/>
            <person name="Zhang H."/>
            <person name="Mckenzie M."/>
            <person name="Knabel M."/>
            <person name="Harris A."/>
            <person name="Allan A."/>
            <person name="Chen A."/>
            <person name="Janssen B."/>
            <person name="Plunkett B."/>
            <person name="Dwamena C."/>
            <person name="Voogd C."/>
            <person name="Leif D."/>
            <person name="Lafferty D."/>
            <person name="Souleyre E."/>
            <person name="Varkonyi-Gasic E."/>
            <person name="Gambi F."/>
            <person name="Hanley J."/>
            <person name="Yao J.-L."/>
            <person name="Cheung J."/>
            <person name="David K."/>
            <person name="Warren B."/>
            <person name="Marsh K."/>
            <person name="Snowden K."/>
            <person name="Lin-Wang K."/>
            <person name="Brian L."/>
            <person name="Martinez-Sanchez M."/>
            <person name="Wang M."/>
            <person name="Ileperuma N."/>
            <person name="Macnee N."/>
            <person name="Campin R."/>
            <person name="Mcatee P."/>
            <person name="Drummond R."/>
            <person name="Espley R."/>
            <person name="Ireland H."/>
            <person name="Wu R."/>
            <person name="Atkinson R."/>
            <person name="Karunairetnam S."/>
            <person name="Bulley S."/>
            <person name="Chunkath S."/>
            <person name="Hanley Z."/>
            <person name="Storey R."/>
            <person name="Thrimawithana A."/>
            <person name="Thomson S."/>
            <person name="David C."/>
            <person name="Testolin R."/>
        </authorList>
    </citation>
    <scope>NUCLEOTIDE SEQUENCE [LARGE SCALE GENOMIC DNA]</scope>
    <source>
        <strain evidence="3">cv. Red5</strain>
        <tissue evidence="2">Young leaf</tissue>
    </source>
</reference>
<name>A0A2R6Q1B9_ACTCC</name>
<dbReference type="InParanoid" id="A0A2R6Q1B9"/>
<dbReference type="OMA" id="MKCELAI"/>
<dbReference type="GO" id="GO:0003682">
    <property type="term" value="F:chromatin binding"/>
    <property type="evidence" value="ECO:0007669"/>
    <property type="project" value="TreeGrafter"/>
</dbReference>
<dbReference type="GO" id="GO:0005634">
    <property type="term" value="C:nucleus"/>
    <property type="evidence" value="ECO:0007669"/>
    <property type="project" value="TreeGrafter"/>
</dbReference>